<feature type="binding site" evidence="13">
    <location>
        <position position="60"/>
    </location>
    <ligand>
        <name>urate</name>
        <dbReference type="ChEBI" id="CHEBI:17775"/>
    </ligand>
</feature>
<dbReference type="SUPFAM" id="SSF55620">
    <property type="entry name" value="Tetrahydrobiopterin biosynthesis enzymes-like"/>
    <property type="match status" value="2"/>
</dbReference>
<evidence type="ECO:0000256" key="6">
    <source>
        <dbReference type="ARBA" id="ARBA00017098"/>
    </source>
</evidence>
<feature type="binding site" evidence="13">
    <location>
        <position position="59"/>
    </location>
    <ligand>
        <name>urate</name>
        <dbReference type="ChEBI" id="CHEBI:17775"/>
    </ligand>
</feature>
<comment type="pathway">
    <text evidence="3 12">Purine metabolism; urate degradation; (S)-allantoin from urate: step 1/3.</text>
</comment>
<evidence type="ECO:0000313" key="15">
    <source>
        <dbReference type="Ensembl" id="ENSCCRP00000179527.1"/>
    </source>
</evidence>
<dbReference type="PRINTS" id="PR00093">
    <property type="entry name" value="URICASE"/>
</dbReference>
<comment type="subcellular location">
    <subcellularLocation>
        <location evidence="2 12">Peroxisome</location>
    </subcellularLocation>
</comment>
<dbReference type="Proteomes" id="UP001108240">
    <property type="component" value="Unplaced"/>
</dbReference>
<dbReference type="OMA" id="PMGLGYA"/>
<dbReference type="EC" id="1.7.3.3" evidence="5 12"/>
<accession>A0A9J8DAY2</accession>
<evidence type="ECO:0000256" key="7">
    <source>
        <dbReference type="ARBA" id="ARBA00022631"/>
    </source>
</evidence>
<keyword evidence="9 12" id="KW-0576">Peroxisome</keyword>
<evidence type="ECO:0000256" key="13">
    <source>
        <dbReference type="PIRSR" id="PIRSR000241-2"/>
    </source>
</evidence>
<keyword evidence="8 12" id="KW-0560">Oxidoreductase</keyword>
<evidence type="ECO:0000256" key="12">
    <source>
        <dbReference type="PIRNR" id="PIRNR000241"/>
    </source>
</evidence>
<protein>
    <recommendedName>
        <fullName evidence="6 12">Uricase</fullName>
        <ecNumber evidence="5 12">1.7.3.3</ecNumber>
    </recommendedName>
    <alternativeName>
        <fullName evidence="10 12">Urate oxidase</fullName>
    </alternativeName>
</protein>
<dbReference type="Pfam" id="PF01014">
    <property type="entry name" value="Uricase"/>
    <property type="match status" value="2"/>
</dbReference>
<feature type="binding site" evidence="13">
    <location>
        <position position="161"/>
    </location>
    <ligand>
        <name>5-hydroxyisourate</name>
        <dbReference type="ChEBI" id="CHEBI:18072"/>
    </ligand>
</feature>
<evidence type="ECO:0000256" key="14">
    <source>
        <dbReference type="RuleBase" id="RU004455"/>
    </source>
</evidence>
<dbReference type="Ensembl" id="ENSCCRT00000183638.1">
    <property type="protein sequence ID" value="ENSCCRP00000179527.1"/>
    <property type="gene ID" value="ENSCCRG00000022960.2"/>
</dbReference>
<comment type="similarity">
    <text evidence="4 12 14">Belongs to the uricase family.</text>
</comment>
<evidence type="ECO:0000256" key="1">
    <source>
        <dbReference type="ARBA" id="ARBA00003860"/>
    </source>
</evidence>
<reference evidence="15" key="1">
    <citation type="submission" date="2025-08" db="UniProtKB">
        <authorList>
            <consortium name="Ensembl"/>
        </authorList>
    </citation>
    <scope>IDENTIFICATION</scope>
</reference>
<evidence type="ECO:0000313" key="16">
    <source>
        <dbReference type="Proteomes" id="UP001108240"/>
    </source>
</evidence>
<dbReference type="PANTHER" id="PTHR42874:SF1">
    <property type="entry name" value="URICASE"/>
    <property type="match status" value="1"/>
</dbReference>
<dbReference type="Gene3D" id="3.10.270.10">
    <property type="entry name" value="Urate Oxidase"/>
    <property type="match status" value="1"/>
</dbReference>
<dbReference type="GO" id="GO:0019628">
    <property type="term" value="P:urate catabolic process"/>
    <property type="evidence" value="ECO:0007669"/>
    <property type="project" value="TreeGrafter"/>
</dbReference>
<dbReference type="GO" id="GO:0006145">
    <property type="term" value="P:purine nucleobase catabolic process"/>
    <property type="evidence" value="ECO:0007669"/>
    <property type="project" value="TreeGrafter"/>
</dbReference>
<evidence type="ECO:0000256" key="4">
    <source>
        <dbReference type="ARBA" id="ARBA00009760"/>
    </source>
</evidence>
<evidence type="ECO:0000256" key="9">
    <source>
        <dbReference type="ARBA" id="ARBA00023140"/>
    </source>
</evidence>
<evidence type="ECO:0000256" key="11">
    <source>
        <dbReference type="ARBA" id="ARBA00048818"/>
    </source>
</evidence>
<dbReference type="GO" id="GO:0004846">
    <property type="term" value="F:urate oxidase activity"/>
    <property type="evidence" value="ECO:0007669"/>
    <property type="project" value="UniProtKB-EC"/>
</dbReference>
<evidence type="ECO:0000256" key="3">
    <source>
        <dbReference type="ARBA" id="ARBA00004831"/>
    </source>
</evidence>
<evidence type="ECO:0000256" key="10">
    <source>
        <dbReference type="ARBA" id="ARBA00031317"/>
    </source>
</evidence>
<keyword evidence="16" id="KW-1185">Reference proteome</keyword>
<proteinExistence type="inferred from homology"/>
<dbReference type="PIRSF" id="PIRSF000241">
    <property type="entry name" value="Urate_oxidase"/>
    <property type="match status" value="1"/>
</dbReference>
<organism evidence="15 16">
    <name type="scientific">Cyprinus carpio carpio</name>
    <dbReference type="NCBI Taxonomy" id="630221"/>
    <lineage>
        <taxon>Eukaryota</taxon>
        <taxon>Metazoa</taxon>
        <taxon>Chordata</taxon>
        <taxon>Craniata</taxon>
        <taxon>Vertebrata</taxon>
        <taxon>Euteleostomi</taxon>
        <taxon>Actinopterygii</taxon>
        <taxon>Neopterygii</taxon>
        <taxon>Teleostei</taxon>
        <taxon>Ostariophysi</taxon>
        <taxon>Cypriniformes</taxon>
        <taxon>Cyprinidae</taxon>
        <taxon>Cyprininae</taxon>
        <taxon>Cyprinus</taxon>
    </lineage>
</organism>
<feature type="binding site" evidence="13">
    <location>
        <position position="161"/>
    </location>
    <ligand>
        <name>urate</name>
        <dbReference type="ChEBI" id="CHEBI:17775"/>
    </ligand>
</feature>
<dbReference type="GO" id="GO:0005777">
    <property type="term" value="C:peroxisome"/>
    <property type="evidence" value="ECO:0007669"/>
    <property type="project" value="UniProtKB-SubCell"/>
</dbReference>
<evidence type="ECO:0000256" key="5">
    <source>
        <dbReference type="ARBA" id="ARBA00012598"/>
    </source>
</evidence>
<feature type="binding site" evidence="13">
    <location>
        <position position="178"/>
    </location>
    <ligand>
        <name>urate</name>
        <dbReference type="ChEBI" id="CHEBI:17775"/>
    </ligand>
</feature>
<name>A0A9J8DAY2_CYPCA</name>
<dbReference type="InterPro" id="IPR002042">
    <property type="entry name" value="Uricase"/>
</dbReference>
<feature type="binding site" evidence="13">
    <location>
        <position position="60"/>
    </location>
    <ligand>
        <name>5-hydroxyisourate</name>
        <dbReference type="ChEBI" id="CHEBI:18072"/>
    </ligand>
</feature>
<reference evidence="15" key="2">
    <citation type="submission" date="2025-09" db="UniProtKB">
        <authorList>
            <consortium name="Ensembl"/>
        </authorList>
    </citation>
    <scope>IDENTIFICATION</scope>
</reference>
<keyword evidence="7 12" id="KW-0659">Purine metabolism</keyword>
<comment type="catalytic activity">
    <reaction evidence="11 12 14">
        <text>urate + O2 + H2O = 5-hydroxyisourate + H2O2</text>
        <dbReference type="Rhea" id="RHEA:21368"/>
        <dbReference type="ChEBI" id="CHEBI:15377"/>
        <dbReference type="ChEBI" id="CHEBI:15379"/>
        <dbReference type="ChEBI" id="CHEBI:16240"/>
        <dbReference type="ChEBI" id="CHEBI:17775"/>
        <dbReference type="ChEBI" id="CHEBI:18072"/>
        <dbReference type="EC" id="1.7.3.3"/>
    </reaction>
</comment>
<dbReference type="AlphaFoldDB" id="A0A9J8DAY2"/>
<dbReference type="NCBIfam" id="TIGR03383">
    <property type="entry name" value="urate_oxi"/>
    <property type="match status" value="1"/>
</dbReference>
<comment type="function">
    <text evidence="1 12 14">Catalyzes the oxidation of uric acid to 5-hydroxyisourate, which is further processed to form (S)-allantoin.</text>
</comment>
<evidence type="ECO:0000256" key="2">
    <source>
        <dbReference type="ARBA" id="ARBA00004275"/>
    </source>
</evidence>
<dbReference type="PANTHER" id="PTHR42874">
    <property type="entry name" value="URICASE"/>
    <property type="match status" value="1"/>
</dbReference>
<feature type="binding site" evidence="13">
    <location>
        <position position="178"/>
    </location>
    <ligand>
        <name>5-hydroxyisourate</name>
        <dbReference type="ChEBI" id="CHEBI:18072"/>
    </ligand>
</feature>
<dbReference type="GeneTree" id="ENSGT00940000173090"/>
<evidence type="ECO:0000256" key="8">
    <source>
        <dbReference type="ARBA" id="ARBA00023002"/>
    </source>
</evidence>
<sequence length="254" mass="28898">GLSNVEFVRTGYRKNAVKVLHIRREVIHHHITELIADIQLTLKTHKDYLTGDNSDIIPTDTIKNTVHALAKLKGIKTIEGFAMDICEHFLTAFNHVTRVRVNIDEVPWKRLEKNGVEHTHASIHCPEAWQFCEVEQHLSMTPVVHNGIKDIKVLKTTLSGFESLYGTIFTTLTDAKDRFFCTSVYARWKTVKDTIIQKFAGPYDQVLVLDRIPQVTQTDFNFIGLSNKDEGYNSLDNPPGNITGTVCRKPRAKM</sequence>